<dbReference type="Proteomes" id="UP000694422">
    <property type="component" value="Unplaced"/>
</dbReference>
<dbReference type="Pfam" id="PF09469">
    <property type="entry name" value="Cobl"/>
    <property type="match status" value="1"/>
</dbReference>
<evidence type="ECO:0000256" key="1">
    <source>
        <dbReference type="ARBA" id="ARBA00022553"/>
    </source>
</evidence>
<evidence type="ECO:0000313" key="4">
    <source>
        <dbReference type="Ensembl" id="ENSSDAP00000015233.1"/>
    </source>
</evidence>
<reference evidence="4" key="1">
    <citation type="submission" date="2025-08" db="UniProtKB">
        <authorList>
            <consortium name="Ensembl"/>
        </authorList>
    </citation>
    <scope>IDENTIFICATION</scope>
</reference>
<reference evidence="4" key="2">
    <citation type="submission" date="2025-09" db="UniProtKB">
        <authorList>
            <consortium name="Ensembl"/>
        </authorList>
    </citation>
    <scope>IDENTIFICATION</scope>
</reference>
<evidence type="ECO:0000256" key="2">
    <source>
        <dbReference type="SAM" id="MobiDB-lite"/>
    </source>
</evidence>
<feature type="compositionally biased region" description="Polar residues" evidence="2">
    <location>
        <begin position="282"/>
        <end position="298"/>
    </location>
</feature>
<dbReference type="GO" id="GO:0005938">
    <property type="term" value="C:cell cortex"/>
    <property type="evidence" value="ECO:0007669"/>
    <property type="project" value="UniProtKB-ARBA"/>
</dbReference>
<keyword evidence="5" id="KW-1185">Reference proteome</keyword>
<dbReference type="InterPro" id="IPR019025">
    <property type="entry name" value="Cordon-bleu_ubiquitin_domain"/>
</dbReference>
<evidence type="ECO:0000259" key="3">
    <source>
        <dbReference type="Pfam" id="PF09469"/>
    </source>
</evidence>
<dbReference type="AlphaFoldDB" id="A0A8C9PZA0"/>
<dbReference type="PANTHER" id="PTHR21557">
    <property type="entry name" value="CORDON-BLEU"/>
    <property type="match status" value="1"/>
</dbReference>
<dbReference type="PANTHER" id="PTHR21557:SF2">
    <property type="entry name" value="CORDON-BLEU PROTEIN-LIKE 1"/>
    <property type="match status" value="1"/>
</dbReference>
<keyword evidence="1" id="KW-0597">Phosphoprotein</keyword>
<feature type="region of interest" description="Disordered" evidence="2">
    <location>
        <begin position="1"/>
        <end position="23"/>
    </location>
</feature>
<dbReference type="Gene3D" id="3.10.20.90">
    <property type="entry name" value="Phosphatidylinositol 3-kinase Catalytic Subunit, Chain A, domain 1"/>
    <property type="match status" value="1"/>
</dbReference>
<feature type="region of interest" description="Disordered" evidence="2">
    <location>
        <begin position="263"/>
        <end position="326"/>
    </location>
</feature>
<dbReference type="GO" id="GO:0016020">
    <property type="term" value="C:membrane"/>
    <property type="evidence" value="ECO:0007669"/>
    <property type="project" value="UniProtKB-ARBA"/>
</dbReference>
<dbReference type="InterPro" id="IPR039895">
    <property type="entry name" value="COBL-like"/>
</dbReference>
<feature type="domain" description="Cordon-bleu ubiquitin-like" evidence="3">
    <location>
        <begin position="135"/>
        <end position="222"/>
    </location>
</feature>
<proteinExistence type="predicted"/>
<name>A0A8C9PZA0_SPEDA</name>
<sequence length="447" mass="50448">MLGEHSTTEPQPQRKPKAKAPLPPAEIKYMDASSVENSVESAAFIMEQKENMIDKDIELSVVLPGDIIKSTTVHGSKPMMDLLIFLCAQYHLNPSSYTIDLMSAEKNHIKFKPNTPIGMLEVEKVILKPKILDKKKPTPIIPEKTVRVVINFKKTQKAIVRVSPHAPLQELAPVICSKCEFDPLHTLLMKDYQSQEPLDLTKSLNDLGLRELYAMDISRATSVTAFNKSSLQESCQLSQNLDIMKEKENKGFFSFFQRSKKKREQTASAPATPLVNKHRPTFTRSNTISKPYVSNTLPSDAPKKRRAPLPPMPASQSAPQDLTNIQERPASCVVKSTSVEETDKVSRSVFFYRMRQGYLTCLFSHRSPRKLVTKRRAPLPPMPASQSAPQDLTNIQERPASCVVKSTSVEETDKVSRSVFFYRMRQGYLTCLFSHRSPRKLVTVINM</sequence>
<feature type="compositionally biased region" description="Polar residues" evidence="2">
    <location>
        <begin position="314"/>
        <end position="326"/>
    </location>
</feature>
<dbReference type="GO" id="GO:0003785">
    <property type="term" value="F:actin monomer binding"/>
    <property type="evidence" value="ECO:0007669"/>
    <property type="project" value="InterPro"/>
</dbReference>
<evidence type="ECO:0000313" key="5">
    <source>
        <dbReference type="Proteomes" id="UP000694422"/>
    </source>
</evidence>
<protein>
    <submittedName>
        <fullName evidence="4">Cordon-bleu WH2 repeat protein like 1</fullName>
    </submittedName>
</protein>
<organism evidence="4 5">
    <name type="scientific">Spermophilus dauricus</name>
    <name type="common">Daurian ground squirrel</name>
    <dbReference type="NCBI Taxonomy" id="99837"/>
    <lineage>
        <taxon>Eukaryota</taxon>
        <taxon>Metazoa</taxon>
        <taxon>Chordata</taxon>
        <taxon>Craniata</taxon>
        <taxon>Vertebrata</taxon>
        <taxon>Euteleostomi</taxon>
        <taxon>Mammalia</taxon>
        <taxon>Eutheria</taxon>
        <taxon>Euarchontoglires</taxon>
        <taxon>Glires</taxon>
        <taxon>Rodentia</taxon>
        <taxon>Sciuromorpha</taxon>
        <taxon>Sciuridae</taxon>
        <taxon>Xerinae</taxon>
        <taxon>Marmotini</taxon>
        <taxon>Spermophilus</taxon>
    </lineage>
</organism>
<accession>A0A8C9PZA0</accession>
<dbReference type="FunFam" id="3.10.20.90:FF:000065">
    <property type="entry name" value="Cordon-bleu WH2 repeat protein"/>
    <property type="match status" value="1"/>
</dbReference>
<dbReference type="Ensembl" id="ENSSDAT00000017281.1">
    <property type="protein sequence ID" value="ENSSDAP00000015233.1"/>
    <property type="gene ID" value="ENSSDAG00000013436.1"/>
</dbReference>